<dbReference type="SUPFAM" id="SSF50685">
    <property type="entry name" value="Barwin-like endoglucanases"/>
    <property type="match status" value="1"/>
</dbReference>
<keyword evidence="3" id="KW-0472">Membrane</keyword>
<keyword evidence="3" id="KW-0812">Transmembrane</keyword>
<name>A0ABR1KWG3_9PEZI</name>
<dbReference type="Pfam" id="PF03330">
    <property type="entry name" value="DPBB_1"/>
    <property type="match status" value="1"/>
</dbReference>
<evidence type="ECO:0000313" key="5">
    <source>
        <dbReference type="EMBL" id="KAK7522514.1"/>
    </source>
</evidence>
<dbReference type="PANTHER" id="PTHR31836">
    <property type="match status" value="1"/>
</dbReference>
<keyword evidence="3" id="KW-1133">Transmembrane helix</keyword>
<keyword evidence="1" id="KW-0732">Signal</keyword>
<dbReference type="EMBL" id="JBBPHU010000002">
    <property type="protein sequence ID" value="KAK7522514.1"/>
    <property type="molecule type" value="Genomic_DNA"/>
</dbReference>
<gene>
    <name evidence="5" type="ORF">IWZ03DRAFT_404621</name>
</gene>
<evidence type="ECO:0000256" key="2">
    <source>
        <dbReference type="SAM" id="MobiDB-lite"/>
    </source>
</evidence>
<organism evidence="5 6">
    <name type="scientific">Phyllosticta citriasiana</name>
    <dbReference type="NCBI Taxonomy" id="595635"/>
    <lineage>
        <taxon>Eukaryota</taxon>
        <taxon>Fungi</taxon>
        <taxon>Dikarya</taxon>
        <taxon>Ascomycota</taxon>
        <taxon>Pezizomycotina</taxon>
        <taxon>Dothideomycetes</taxon>
        <taxon>Dothideomycetes incertae sedis</taxon>
        <taxon>Botryosphaeriales</taxon>
        <taxon>Phyllostictaceae</taxon>
        <taxon>Phyllosticta</taxon>
    </lineage>
</organism>
<dbReference type="Gene3D" id="2.40.40.10">
    <property type="entry name" value="RlpA-like domain"/>
    <property type="match status" value="1"/>
</dbReference>
<keyword evidence="6" id="KW-1185">Reference proteome</keyword>
<sequence length="224" mass="24223">MNEKQDDPVLPTTRHQVPDWEPAAAGANGSVKRPIGEMLRSKLDTVVPPNRKYLGMRRRIFLLGLIAVVISLIALIVGLSVGLTVGSGGNEAENLPLPTNTQTWSGELTFYNPSMGSCGIPSSDNDKVVAVSLKIWDQVAKKYQITNPNENPLCGLKIRARRFYAQEGGERSVDVTVVDRCVGCAKTDLDMSPGAFDEIAASGDGRVDVTWAWLDTIPDGAQDK</sequence>
<dbReference type="InterPro" id="IPR051477">
    <property type="entry name" value="Expansin_CellWall"/>
</dbReference>
<evidence type="ECO:0000256" key="3">
    <source>
        <dbReference type="SAM" id="Phobius"/>
    </source>
</evidence>
<evidence type="ECO:0000256" key="1">
    <source>
        <dbReference type="ARBA" id="ARBA00022729"/>
    </source>
</evidence>
<feature type="domain" description="RlpA-like protein double-psi beta-barrel" evidence="4">
    <location>
        <begin position="162"/>
        <end position="210"/>
    </location>
</feature>
<comment type="caution">
    <text evidence="5">The sequence shown here is derived from an EMBL/GenBank/DDBJ whole genome shotgun (WGS) entry which is preliminary data.</text>
</comment>
<dbReference type="InterPro" id="IPR009009">
    <property type="entry name" value="RlpA-like_DPBB"/>
</dbReference>
<reference evidence="5 6" key="1">
    <citation type="submission" date="2024-04" db="EMBL/GenBank/DDBJ databases">
        <title>Phyllosticta paracitricarpa is synonymous to the EU quarantine fungus P. citricarpa based on phylogenomic analyses.</title>
        <authorList>
            <consortium name="Lawrence Berkeley National Laboratory"/>
            <person name="Van Ingen-Buijs V.A."/>
            <person name="Van Westerhoven A.C."/>
            <person name="Haridas S."/>
            <person name="Skiadas P."/>
            <person name="Martin F."/>
            <person name="Groenewald J.Z."/>
            <person name="Crous P.W."/>
            <person name="Seidl M.F."/>
        </authorList>
    </citation>
    <scope>NUCLEOTIDE SEQUENCE [LARGE SCALE GENOMIC DNA]</scope>
    <source>
        <strain evidence="5 6">CBS 123371</strain>
    </source>
</reference>
<dbReference type="CDD" id="cd22191">
    <property type="entry name" value="DPBB_RlpA_EXP_N-like"/>
    <property type="match status" value="1"/>
</dbReference>
<proteinExistence type="predicted"/>
<evidence type="ECO:0000313" key="6">
    <source>
        <dbReference type="Proteomes" id="UP001363622"/>
    </source>
</evidence>
<dbReference type="InterPro" id="IPR036908">
    <property type="entry name" value="RlpA-like_sf"/>
</dbReference>
<protein>
    <submittedName>
        <fullName evidence="5">RlpA-like double-psi beta-barrel-protein domain-containing protein-containing protein</fullName>
    </submittedName>
</protein>
<evidence type="ECO:0000259" key="4">
    <source>
        <dbReference type="Pfam" id="PF03330"/>
    </source>
</evidence>
<accession>A0ABR1KWG3</accession>
<feature type="transmembrane region" description="Helical" evidence="3">
    <location>
        <begin position="60"/>
        <end position="83"/>
    </location>
</feature>
<dbReference type="PANTHER" id="PTHR31836:SF28">
    <property type="entry name" value="SRCR DOMAIN-CONTAINING PROTEIN-RELATED"/>
    <property type="match status" value="1"/>
</dbReference>
<feature type="region of interest" description="Disordered" evidence="2">
    <location>
        <begin position="1"/>
        <end position="29"/>
    </location>
</feature>
<dbReference type="Proteomes" id="UP001363622">
    <property type="component" value="Unassembled WGS sequence"/>
</dbReference>